<evidence type="ECO:0000256" key="3">
    <source>
        <dbReference type="ARBA" id="ARBA00022729"/>
    </source>
</evidence>
<evidence type="ECO:0000256" key="1">
    <source>
        <dbReference type="ARBA" id="ARBA00004613"/>
    </source>
</evidence>
<dbReference type="PROSITE" id="PS51895">
    <property type="entry name" value="AA1"/>
    <property type="match status" value="1"/>
</dbReference>
<comment type="subcellular location">
    <subcellularLocation>
        <location evidence="1">Secreted</location>
    </subcellularLocation>
</comment>
<dbReference type="GeneID" id="92099099"/>
<evidence type="ECO:0000259" key="7">
    <source>
        <dbReference type="PROSITE" id="PS51895"/>
    </source>
</evidence>
<organism evidence="8 9">
    <name type="scientific">Apiospora phragmitis</name>
    <dbReference type="NCBI Taxonomy" id="2905665"/>
    <lineage>
        <taxon>Eukaryota</taxon>
        <taxon>Fungi</taxon>
        <taxon>Dikarya</taxon>
        <taxon>Ascomycota</taxon>
        <taxon>Pezizomycotina</taxon>
        <taxon>Sordariomycetes</taxon>
        <taxon>Xylariomycetidae</taxon>
        <taxon>Amphisphaeriales</taxon>
        <taxon>Apiosporaceae</taxon>
        <taxon>Apiospora</taxon>
    </lineage>
</organism>
<comment type="caution">
    <text evidence="5">Lacks conserved residue(s) required for the propagation of feature annotation.</text>
</comment>
<comment type="caution">
    <text evidence="8">The sequence shown here is derived from an EMBL/GenBank/DDBJ whole genome shotgun (WGS) entry which is preliminary data.</text>
</comment>
<feature type="chain" id="PRO_5046066348" description="AA1-like domain-containing protein" evidence="6">
    <location>
        <begin position="18"/>
        <end position="158"/>
    </location>
</feature>
<sequence length="158" mass="16901">MQFTFAVTAALFGAALAAPAPQSNQTKESVQITDFHARKNHLQGTLNGPVDSIDFKIIASEEAGTKGFVCTASAAEGEDKLKMKPNAYNCKGGDDNHHYAFELVSVGDDNVMTLQIIHQTAPAFGFWGNVDVPTYCHAGGDETMICQQIGDVTANLHL</sequence>
<reference evidence="8 9" key="1">
    <citation type="submission" date="2023-01" db="EMBL/GenBank/DDBJ databases">
        <title>Analysis of 21 Apiospora genomes using comparative genomics revels a genus with tremendous synthesis potential of carbohydrate active enzymes and secondary metabolites.</title>
        <authorList>
            <person name="Sorensen T."/>
        </authorList>
    </citation>
    <scope>NUCLEOTIDE SEQUENCE [LARGE SCALE GENOMIC DNA]</scope>
    <source>
        <strain evidence="8 9">CBS 135458</strain>
    </source>
</reference>
<keyword evidence="9" id="KW-1185">Reference proteome</keyword>
<proteinExistence type="predicted"/>
<evidence type="ECO:0000256" key="5">
    <source>
        <dbReference type="PROSITE-ProRule" id="PRU01243"/>
    </source>
</evidence>
<keyword evidence="4" id="KW-1015">Disulfide bond</keyword>
<evidence type="ECO:0000313" key="8">
    <source>
        <dbReference type="EMBL" id="KAK8041620.1"/>
    </source>
</evidence>
<keyword evidence="3 6" id="KW-0732">Signal</keyword>
<name>A0ABR1T4V6_9PEZI</name>
<accession>A0ABR1T4V6</accession>
<feature type="signal peptide" evidence="6">
    <location>
        <begin position="1"/>
        <end position="17"/>
    </location>
</feature>
<protein>
    <recommendedName>
        <fullName evidence="7">AA1-like domain-containing protein</fullName>
    </recommendedName>
</protein>
<evidence type="ECO:0000256" key="6">
    <source>
        <dbReference type="SAM" id="SignalP"/>
    </source>
</evidence>
<dbReference type="Proteomes" id="UP001480595">
    <property type="component" value="Unassembled WGS sequence"/>
</dbReference>
<dbReference type="InterPro" id="IPR032382">
    <property type="entry name" value="AltA1"/>
</dbReference>
<dbReference type="EMBL" id="JAQQWL010000015">
    <property type="protein sequence ID" value="KAK8041620.1"/>
    <property type="molecule type" value="Genomic_DNA"/>
</dbReference>
<dbReference type="Gene3D" id="2.40.350.20">
    <property type="match status" value="1"/>
</dbReference>
<dbReference type="RefSeq" id="XP_066709165.1">
    <property type="nucleotide sequence ID" value="XM_066866036.1"/>
</dbReference>
<dbReference type="Pfam" id="PF16541">
    <property type="entry name" value="AltA1"/>
    <property type="match status" value="1"/>
</dbReference>
<gene>
    <name evidence="8" type="ORF">PG994_014627</name>
</gene>
<keyword evidence="2" id="KW-0964">Secreted</keyword>
<feature type="domain" description="AA1-like" evidence="7">
    <location>
        <begin position="25"/>
        <end position="158"/>
    </location>
</feature>
<evidence type="ECO:0000256" key="2">
    <source>
        <dbReference type="ARBA" id="ARBA00022525"/>
    </source>
</evidence>
<evidence type="ECO:0000256" key="4">
    <source>
        <dbReference type="ARBA" id="ARBA00023157"/>
    </source>
</evidence>
<evidence type="ECO:0000313" key="9">
    <source>
        <dbReference type="Proteomes" id="UP001480595"/>
    </source>
</evidence>